<organism evidence="7 8">
    <name type="scientific">Dyella acidiphila</name>
    <dbReference type="NCBI Taxonomy" id="2775866"/>
    <lineage>
        <taxon>Bacteria</taxon>
        <taxon>Pseudomonadati</taxon>
        <taxon>Pseudomonadota</taxon>
        <taxon>Gammaproteobacteria</taxon>
        <taxon>Lysobacterales</taxon>
        <taxon>Rhodanobacteraceae</taxon>
        <taxon>Dyella</taxon>
    </lineage>
</organism>
<evidence type="ECO:0000259" key="6">
    <source>
        <dbReference type="Pfam" id="PF13700"/>
    </source>
</evidence>
<dbReference type="Pfam" id="PF01526">
    <property type="entry name" value="DDE_Tnp_Tn3"/>
    <property type="match status" value="1"/>
</dbReference>
<dbReference type="Pfam" id="PF13700">
    <property type="entry name" value="DUF4158"/>
    <property type="match status" value="1"/>
</dbReference>
<evidence type="ECO:0000256" key="4">
    <source>
        <dbReference type="ARBA" id="ARBA00023172"/>
    </source>
</evidence>
<accession>A0ABR9GBW6</accession>
<keyword evidence="2" id="KW-0815">Transposition</keyword>
<keyword evidence="4" id="KW-0233">DNA recombination</keyword>
<keyword evidence="3" id="KW-0238">DNA-binding</keyword>
<gene>
    <name evidence="7" type="ORF">IGX34_14105</name>
</gene>
<feature type="domain" description="Tn3 transposase DDE" evidence="5">
    <location>
        <begin position="568"/>
        <end position="951"/>
    </location>
</feature>
<dbReference type="NCBIfam" id="NF033527">
    <property type="entry name" value="transpos_Tn3"/>
    <property type="match status" value="1"/>
</dbReference>
<dbReference type="RefSeq" id="WP_192556358.1">
    <property type="nucleotide sequence ID" value="NZ_JACZZA010000008.1"/>
</dbReference>
<reference evidence="7 8" key="1">
    <citation type="submission" date="2020-09" db="EMBL/GenBank/DDBJ databases">
        <title>Dyella sp. 7MK23 isolated from forest soil.</title>
        <authorList>
            <person name="Fu J."/>
        </authorList>
    </citation>
    <scope>NUCLEOTIDE SEQUENCE [LARGE SCALE GENOMIC DNA]</scope>
    <source>
        <strain evidence="7 8">7MK23</strain>
    </source>
</reference>
<evidence type="ECO:0000259" key="5">
    <source>
        <dbReference type="Pfam" id="PF01526"/>
    </source>
</evidence>
<name>A0ABR9GBW6_9GAMM</name>
<dbReference type="InterPro" id="IPR047653">
    <property type="entry name" value="Tn3-like_transpos"/>
</dbReference>
<dbReference type="InterPro" id="IPR025296">
    <property type="entry name" value="DUF4158"/>
</dbReference>
<evidence type="ECO:0000256" key="1">
    <source>
        <dbReference type="ARBA" id="ARBA00009402"/>
    </source>
</evidence>
<sequence>MQYWQTPYLGLRSIPKELNQFELNAFFTYSPKEQRAIFAKRDTLHRLALALQIGFIRMTGSVLAAVKVVPAELWVHLGKTLDLATPDIASLRSLYRRQRTLFTHQNVAIETLGFVRMSEHQRRALVRHLRVEVLSEFDRHRLMTHVKTWLYEHGILIEGERPLKSAIDVALTLAEDELGGRLREDVPAEVLATWMQACADPHRSGLSFQQWLSQAPRRQSIAQIREQFDRVQHLTQMDVATYAIPSVSDHIKRHYAQAMADRPPSVSQRIAETRRTIEVACFLHTALCTATDRVLAMTRQHVADLWGNGMRAVVQSAEARARTLTTFAKEVRELALDQSLREKELRTAILRAVEQVGGGKKLSRAHLTREQLLVQNNRHSRSLLKMLCALPFESVAPHPARQALDALREIYRQRKPALPEEIPAHLGKVWDEMLGDPDRQRALNAFEVATLLALRRALKNGSVYVAHSFSFRSRESMLIPSEEWTKQKTHHYARLKLPRDAKEFTEPLIEEVTRQLQHLDKAAQAGEVTVDKAGVHLPKLPAEEVPEAVVALREALMDRMEAEELPGVMMEVDSHTRFSWMLLGREPRSIDELRLVYAGLLAHGTALSAAETARMMPGLTADAVNQSMSWIAQEKRLREANTAVFEYMHSHPIAESWGRADLASADMMSRETVKSSPLARRDPRTKKKSIGIYTHIHDRWGIFYDQPIVLGERQAGVALEGVLRQSAVTINQLAVDTHGQTEFGMSLGKSVGKDVCPRLRDASAHKLYVTASMTVPEGLRSVIAKNRAHPEKIEPVWDEWVRMAASTHIGKASAVDILSRFGSAAAGEQLYDAGVQIGRLLLTLYLCRWFTLPDFRREILRTLNHGERVHVLEHALETGKVPRHQMGHQARLRSVSSSITLLSNIVMAWTTAHMQQSLVTLPDDIAALAVPENLRHIAPIQERLVNFRGLFLFPIERYMARLLPTLQPIRPVLRSMR</sequence>
<evidence type="ECO:0000313" key="7">
    <source>
        <dbReference type="EMBL" id="MBE1161513.1"/>
    </source>
</evidence>
<evidence type="ECO:0000256" key="3">
    <source>
        <dbReference type="ARBA" id="ARBA00023125"/>
    </source>
</evidence>
<evidence type="ECO:0000256" key="2">
    <source>
        <dbReference type="ARBA" id="ARBA00022578"/>
    </source>
</evidence>
<proteinExistence type="inferred from homology"/>
<feature type="domain" description="DUF4158" evidence="6">
    <location>
        <begin position="11"/>
        <end position="157"/>
    </location>
</feature>
<dbReference type="Proteomes" id="UP000651010">
    <property type="component" value="Unassembled WGS sequence"/>
</dbReference>
<dbReference type="EMBL" id="JACZZA010000008">
    <property type="protein sequence ID" value="MBE1161513.1"/>
    <property type="molecule type" value="Genomic_DNA"/>
</dbReference>
<keyword evidence="8" id="KW-1185">Reference proteome</keyword>
<comment type="caution">
    <text evidence="7">The sequence shown here is derived from an EMBL/GenBank/DDBJ whole genome shotgun (WGS) entry which is preliminary data.</text>
</comment>
<protein>
    <submittedName>
        <fullName evidence="7">Tn3 family transposase</fullName>
    </submittedName>
</protein>
<dbReference type="InterPro" id="IPR002513">
    <property type="entry name" value="Tn3_Tnp_DDE_dom"/>
</dbReference>
<evidence type="ECO:0000313" key="8">
    <source>
        <dbReference type="Proteomes" id="UP000651010"/>
    </source>
</evidence>
<comment type="similarity">
    <text evidence="1">Belongs to the transposase 7 family.</text>
</comment>